<feature type="domain" description="DUF1553" evidence="1">
    <location>
        <begin position="2"/>
        <end position="128"/>
    </location>
</feature>
<dbReference type="AlphaFoldDB" id="X0ZRY9"/>
<organism evidence="2">
    <name type="scientific">marine sediment metagenome</name>
    <dbReference type="NCBI Taxonomy" id="412755"/>
    <lineage>
        <taxon>unclassified sequences</taxon>
        <taxon>metagenomes</taxon>
        <taxon>ecological metagenomes</taxon>
    </lineage>
</organism>
<evidence type="ECO:0000259" key="1">
    <source>
        <dbReference type="Pfam" id="PF07587"/>
    </source>
</evidence>
<evidence type="ECO:0000313" key="2">
    <source>
        <dbReference type="EMBL" id="GAG72525.1"/>
    </source>
</evidence>
<dbReference type="EMBL" id="BART01007013">
    <property type="protein sequence ID" value="GAG72525.1"/>
    <property type="molecule type" value="Genomic_DNA"/>
</dbReference>
<protein>
    <recommendedName>
        <fullName evidence="1">DUF1553 domain-containing protein</fullName>
    </recommendedName>
</protein>
<feature type="non-terminal residue" evidence="2">
    <location>
        <position position="1"/>
    </location>
</feature>
<dbReference type="PANTHER" id="PTHR35889">
    <property type="entry name" value="CYCLOINULO-OLIGOSACCHARIDE FRUCTANOTRANSFERASE-RELATED"/>
    <property type="match status" value="1"/>
</dbReference>
<dbReference type="PANTHER" id="PTHR35889:SF3">
    <property type="entry name" value="F-BOX DOMAIN-CONTAINING PROTEIN"/>
    <property type="match status" value="1"/>
</dbReference>
<reference evidence="2" key="1">
    <citation type="journal article" date="2014" name="Front. Microbiol.">
        <title>High frequency of phylogenetically diverse reductive dehalogenase-homologous genes in deep subseafloor sedimentary metagenomes.</title>
        <authorList>
            <person name="Kawai M."/>
            <person name="Futagami T."/>
            <person name="Toyoda A."/>
            <person name="Takaki Y."/>
            <person name="Nishi S."/>
            <person name="Hori S."/>
            <person name="Arai W."/>
            <person name="Tsubouchi T."/>
            <person name="Morono Y."/>
            <person name="Uchiyama I."/>
            <person name="Ito T."/>
            <person name="Fujiyama A."/>
            <person name="Inagaki F."/>
            <person name="Takami H."/>
        </authorList>
    </citation>
    <scope>NUCLEOTIDE SEQUENCE</scope>
    <source>
        <strain evidence="2">Expedition CK06-06</strain>
    </source>
</reference>
<comment type="caution">
    <text evidence="2">The sequence shown here is derived from an EMBL/GenBank/DDBJ whole genome shotgun (WGS) entry which is preliminary data.</text>
</comment>
<dbReference type="InterPro" id="IPR022655">
    <property type="entry name" value="DUF1553"/>
</dbReference>
<accession>X0ZRY9</accession>
<gene>
    <name evidence="2" type="ORF">S01H4_16013</name>
</gene>
<sequence>LLDETRGGPPVRPYDIAESFKPEKIGSGTSLYRRSIYTYWRRSGPAPVLEAFDLPNRVVCTAKRDTTNTPLHALVLLNGTQFVEASRVLSERLLHTYSNDSSEAIEHAFFLLTSRHPDKDERKILVKMVEDQRSWYESHPQDAKKLLAVGQKVINENLSEIDVAALSAVLAGLYAHDESVVKR</sequence>
<proteinExistence type="predicted"/>
<dbReference type="Pfam" id="PF07587">
    <property type="entry name" value="PSD1"/>
    <property type="match status" value="1"/>
</dbReference>
<name>X0ZRY9_9ZZZZ</name>